<evidence type="ECO:0000259" key="1">
    <source>
        <dbReference type="Pfam" id="PF05043"/>
    </source>
</evidence>
<comment type="caution">
    <text evidence="2">The sequence shown here is derived from an EMBL/GenBank/DDBJ whole genome shotgun (WGS) entry which is preliminary data.</text>
</comment>
<dbReference type="InterPro" id="IPR036388">
    <property type="entry name" value="WH-like_DNA-bd_sf"/>
</dbReference>
<sequence>MLGMDKNTLLKIQIIDTLDGLQVPISLKELQEKIGYASLGTIRVNCKELQSIIEELYTEKDYSLKLRMDNGRGIQLDRSSTNLQSLTSYLYQHDLACEIIRDILTRRKISAIQFCMDKNISESKLRRKIKEINKELTDYNLYISCSTKISLKGREVDIRRFYYIFVRGLYHQFTQVEWINTDSYTQQANQIEEYLKLPHNPTNLEMICFWLLITNKSLSKKGELVFNTIELERLNRFKYPKKPGFLKTWNTNEWRFFLYAIYSSLLNDFELQPKNSSRELFFNQATAHWIGSFSAHFRQLSSREQRFVGRKIKQHYAALSFFRLNDPMIDELRNSVALNHVQQQFPYYYRRFEAFWKDFIQAIPSYDHRQLRVYSFLTCVTLYSLENCLPKISVYAFSEHSDLFSIFIQEKINLHFKNRYHLTFVETPQEAQLIIGTSPTCKNFISEGQESVIIRSNITTTDFMDIEVILDRLVKKDLAQSEK</sequence>
<accession>A0AAW8T7B1</accession>
<proteinExistence type="predicted"/>
<dbReference type="EMBL" id="JARPXM010000051">
    <property type="protein sequence ID" value="MDT2540524.1"/>
    <property type="molecule type" value="Genomic_DNA"/>
</dbReference>
<gene>
    <name evidence="2" type="ORF">P7D78_20680</name>
</gene>
<dbReference type="Gene3D" id="1.10.10.10">
    <property type="entry name" value="Winged helix-like DNA-binding domain superfamily/Winged helix DNA-binding domain"/>
    <property type="match status" value="1"/>
</dbReference>
<feature type="domain" description="Mga helix-turn-helix" evidence="1">
    <location>
        <begin position="82"/>
        <end position="165"/>
    </location>
</feature>
<dbReference type="Pfam" id="PF05043">
    <property type="entry name" value="Mga"/>
    <property type="match status" value="1"/>
</dbReference>
<reference evidence="2" key="1">
    <citation type="submission" date="2023-03" db="EMBL/GenBank/DDBJ databases">
        <authorList>
            <person name="Shen W."/>
            <person name="Cai J."/>
        </authorList>
    </citation>
    <scope>NUCLEOTIDE SEQUENCE</scope>
    <source>
        <strain evidence="2">B646-2</strain>
    </source>
</reference>
<dbReference type="RefSeq" id="WP_028020676.1">
    <property type="nucleotide sequence ID" value="NZ_CABLCA010000061.1"/>
</dbReference>
<dbReference type="GeneID" id="67042394"/>
<organism evidence="2 3">
    <name type="scientific">Enterococcus raffinosus</name>
    <dbReference type="NCBI Taxonomy" id="71452"/>
    <lineage>
        <taxon>Bacteria</taxon>
        <taxon>Bacillati</taxon>
        <taxon>Bacillota</taxon>
        <taxon>Bacilli</taxon>
        <taxon>Lactobacillales</taxon>
        <taxon>Enterococcaceae</taxon>
        <taxon>Enterococcus</taxon>
    </lineage>
</organism>
<name>A0AAW8T7B1_9ENTE</name>
<dbReference type="Proteomes" id="UP001249240">
    <property type="component" value="Unassembled WGS sequence"/>
</dbReference>
<evidence type="ECO:0000313" key="2">
    <source>
        <dbReference type="EMBL" id="MDT2540524.1"/>
    </source>
</evidence>
<dbReference type="AlphaFoldDB" id="A0AAW8T7B1"/>
<dbReference type="InterPro" id="IPR007737">
    <property type="entry name" value="Mga_HTH"/>
</dbReference>
<evidence type="ECO:0000313" key="3">
    <source>
        <dbReference type="Proteomes" id="UP001249240"/>
    </source>
</evidence>
<protein>
    <submittedName>
        <fullName evidence="2">Helix-turn-helix domain-containing protein</fullName>
    </submittedName>
</protein>